<evidence type="ECO:0000256" key="3">
    <source>
        <dbReference type="ARBA" id="ARBA00022989"/>
    </source>
</evidence>
<evidence type="ECO:0000256" key="2">
    <source>
        <dbReference type="ARBA" id="ARBA00022692"/>
    </source>
</evidence>
<feature type="transmembrane region" description="Helical" evidence="5">
    <location>
        <begin position="128"/>
        <end position="153"/>
    </location>
</feature>
<dbReference type="Gene3D" id="1.20.140.150">
    <property type="match status" value="2"/>
</dbReference>
<evidence type="ECO:0000256" key="5">
    <source>
        <dbReference type="SAM" id="Phobius"/>
    </source>
</evidence>
<dbReference type="GO" id="GO:0019991">
    <property type="term" value="P:septate junction assembly"/>
    <property type="evidence" value="ECO:0007669"/>
    <property type="project" value="TreeGrafter"/>
</dbReference>
<name>A0AAV4TB97_CAEEX</name>
<feature type="transmembrane region" description="Helical" evidence="5">
    <location>
        <begin position="359"/>
        <end position="382"/>
    </location>
</feature>
<feature type="transmembrane region" description="Helical" evidence="5">
    <location>
        <begin position="12"/>
        <end position="34"/>
    </location>
</feature>
<keyword evidence="4 5" id="KW-0472">Membrane</keyword>
<dbReference type="GO" id="GO:0035151">
    <property type="term" value="P:regulation of tube size, open tracheal system"/>
    <property type="evidence" value="ECO:0007669"/>
    <property type="project" value="TreeGrafter"/>
</dbReference>
<dbReference type="GO" id="GO:0016020">
    <property type="term" value="C:membrane"/>
    <property type="evidence" value="ECO:0007669"/>
    <property type="project" value="UniProtKB-SubCell"/>
</dbReference>
<evidence type="ECO:0000313" key="7">
    <source>
        <dbReference type="Proteomes" id="UP001054945"/>
    </source>
</evidence>
<comment type="caution">
    <text evidence="6">The sequence shown here is derived from an EMBL/GenBank/DDBJ whole genome shotgun (WGS) entry which is preliminary data.</text>
</comment>
<evidence type="ECO:0000256" key="1">
    <source>
        <dbReference type="ARBA" id="ARBA00004141"/>
    </source>
</evidence>
<feature type="transmembrane region" description="Helical" evidence="5">
    <location>
        <begin position="246"/>
        <end position="267"/>
    </location>
</feature>
<comment type="subcellular location">
    <subcellularLocation>
        <location evidence="1">Membrane</location>
        <topology evidence="1">Multi-pass membrane protein</topology>
    </subcellularLocation>
</comment>
<dbReference type="Proteomes" id="UP001054945">
    <property type="component" value="Unassembled WGS sequence"/>
</dbReference>
<keyword evidence="2 5" id="KW-0812">Transmembrane</keyword>
<reference evidence="6 7" key="1">
    <citation type="submission" date="2021-06" db="EMBL/GenBank/DDBJ databases">
        <title>Caerostris extrusa draft genome.</title>
        <authorList>
            <person name="Kono N."/>
            <person name="Arakawa K."/>
        </authorList>
    </citation>
    <scope>NUCLEOTIDE SEQUENCE [LARGE SCALE GENOMIC DNA]</scope>
</reference>
<gene>
    <name evidence="6" type="ORF">CEXT_107251</name>
</gene>
<dbReference type="PANTHER" id="PTHR21284">
    <property type="entry name" value="EG:80H7.2 PROTEIN"/>
    <property type="match status" value="1"/>
</dbReference>
<accession>A0AAV4TB97</accession>
<proteinExistence type="predicted"/>
<dbReference type="AlphaFoldDB" id="A0AAV4TB97"/>
<feature type="transmembrane region" description="Helical" evidence="5">
    <location>
        <begin position="323"/>
        <end position="347"/>
    </location>
</feature>
<feature type="transmembrane region" description="Helical" evidence="5">
    <location>
        <begin position="173"/>
        <end position="192"/>
    </location>
</feature>
<protein>
    <submittedName>
        <fullName evidence="6">Uncharacterized protein</fullName>
    </submittedName>
</protein>
<keyword evidence="3 5" id="KW-1133">Transmembrane helix</keyword>
<sequence length="446" mass="50648">MARFKSSSVRIAANGFAAFCFVAIFIAFVTPYWLNSDRRHYGAVFVRLGLWETCFRSFHDPSDLALRKYYAGCRWILTDEYQKLRGFIEQPFFISVQVFFTIGFTALLVSCVLILAVHLCMSPEKDVLIVRMIASLTMGAAICCTLAVIVFGINGDGRDWMPDPDHNYLSWSFALAVVGSFFTYISSILFFIEASRAKKREDALNHHVAYHMEQTHTKHVNREAKIIMNLKSAFNSCKSTPFSIPAFTFAVIGCISLIIALCSAKWLESQPESKSNFVRLGLWNVCFREYQHPSLKFDDVFNGCYSLYGHKSKSIRNWLHPGWFIFVQCLTTGSCLLSTLCIAILIFMHFQSEVEIKIFVSAFLFVFEALSALAAFLAVSVFGAMCFERSWIQYPKYNTLSLGYVFAVIGAISSGIAACLLLVQTFRMRKFLYRNSSVMYHIPLSH</sequence>
<feature type="transmembrane region" description="Helical" evidence="5">
    <location>
        <begin position="402"/>
        <end position="423"/>
    </location>
</feature>
<dbReference type="EMBL" id="BPLR01010852">
    <property type="protein sequence ID" value="GIY42474.1"/>
    <property type="molecule type" value="Genomic_DNA"/>
</dbReference>
<dbReference type="InterPro" id="IPR004031">
    <property type="entry name" value="PMP22/EMP/MP20/Claudin"/>
</dbReference>
<dbReference type="Pfam" id="PF13903">
    <property type="entry name" value="Claudin_2"/>
    <property type="match status" value="2"/>
</dbReference>
<evidence type="ECO:0000313" key="6">
    <source>
        <dbReference type="EMBL" id="GIY42474.1"/>
    </source>
</evidence>
<feature type="transmembrane region" description="Helical" evidence="5">
    <location>
        <begin position="92"/>
        <end position="116"/>
    </location>
</feature>
<dbReference type="GO" id="GO:0005918">
    <property type="term" value="C:septate junction"/>
    <property type="evidence" value="ECO:0007669"/>
    <property type="project" value="TreeGrafter"/>
</dbReference>
<keyword evidence="7" id="KW-1185">Reference proteome</keyword>
<dbReference type="PANTHER" id="PTHR21284:SF6">
    <property type="entry name" value="SINUOUS"/>
    <property type="match status" value="1"/>
</dbReference>
<organism evidence="6 7">
    <name type="scientific">Caerostris extrusa</name>
    <name type="common">Bark spider</name>
    <name type="synonym">Caerostris bankana</name>
    <dbReference type="NCBI Taxonomy" id="172846"/>
    <lineage>
        <taxon>Eukaryota</taxon>
        <taxon>Metazoa</taxon>
        <taxon>Ecdysozoa</taxon>
        <taxon>Arthropoda</taxon>
        <taxon>Chelicerata</taxon>
        <taxon>Arachnida</taxon>
        <taxon>Araneae</taxon>
        <taxon>Araneomorphae</taxon>
        <taxon>Entelegynae</taxon>
        <taxon>Araneoidea</taxon>
        <taxon>Araneidae</taxon>
        <taxon>Caerostris</taxon>
    </lineage>
</organism>
<evidence type="ECO:0000256" key="4">
    <source>
        <dbReference type="ARBA" id="ARBA00023136"/>
    </source>
</evidence>